<reference evidence="2 3" key="1">
    <citation type="submission" date="2015-09" db="EMBL/GenBank/DDBJ databases">
        <title>Sorangium comparison.</title>
        <authorList>
            <person name="Zaburannyi N."/>
            <person name="Bunk B."/>
            <person name="Overmann J."/>
            <person name="Mueller R."/>
        </authorList>
    </citation>
    <scope>NUCLEOTIDE SEQUENCE [LARGE SCALE GENOMIC DNA]</scope>
    <source>
        <strain evidence="2 3">So ceGT47</strain>
    </source>
</reference>
<dbReference type="RefSeq" id="WP_242515512.1">
    <property type="nucleotide sequence ID" value="NZ_CP012670.1"/>
</dbReference>
<feature type="region of interest" description="Disordered" evidence="1">
    <location>
        <begin position="1"/>
        <end position="46"/>
    </location>
</feature>
<organism evidence="2 3">
    <name type="scientific">Sorangium cellulosum</name>
    <name type="common">Polyangium cellulosum</name>
    <dbReference type="NCBI Taxonomy" id="56"/>
    <lineage>
        <taxon>Bacteria</taxon>
        <taxon>Pseudomonadati</taxon>
        <taxon>Myxococcota</taxon>
        <taxon>Polyangia</taxon>
        <taxon>Polyangiales</taxon>
        <taxon>Polyangiaceae</taxon>
        <taxon>Sorangium</taxon>
    </lineage>
</organism>
<sequence>MSLLSLNCSSSAADGNDQPDTGNPGSSAASGGGSTASGGSTGDPTRLIGAFQVRSLPASPAEGTPEATGSTSVLGKIYDGPTPSQIVWEVQAEEGGCQLLTPRVPFCNQPCGGSAVCVEDDTCQPYPAAHSAGNVTVTGLNLESGEASFVMTPTANNYQPPAGVRLAYPPADEGQVVRLEASGDHFGAFTLEARGVSPLDLLNDTIRLDPGQPVRLEWAPPGQADISRVHVKLDISHHGGTKGMLECAAEDTGALDLPASLVTQLLDLGVAGFPTIIVTRRSVGSATIDAGRIDLIISSQIEQSVEIEGLTSCNDDAQCPDGQTCQADLTCQ</sequence>
<evidence type="ECO:0000256" key="1">
    <source>
        <dbReference type="SAM" id="MobiDB-lite"/>
    </source>
</evidence>
<feature type="compositionally biased region" description="Gly residues" evidence="1">
    <location>
        <begin position="30"/>
        <end position="41"/>
    </location>
</feature>
<protein>
    <submittedName>
        <fullName evidence="2">Uncharacterized protein</fullName>
    </submittedName>
</protein>
<dbReference type="AlphaFoldDB" id="A0A4P2QAZ1"/>
<accession>A0A4P2QAZ1</accession>
<proteinExistence type="predicted"/>
<evidence type="ECO:0000313" key="3">
    <source>
        <dbReference type="Proteomes" id="UP000295781"/>
    </source>
</evidence>
<evidence type="ECO:0000313" key="2">
    <source>
        <dbReference type="EMBL" id="AUX26481.1"/>
    </source>
</evidence>
<dbReference type="EMBL" id="CP012670">
    <property type="protein sequence ID" value="AUX26481.1"/>
    <property type="molecule type" value="Genomic_DNA"/>
</dbReference>
<gene>
    <name evidence="2" type="ORF">SOCEGT47_070500</name>
</gene>
<feature type="compositionally biased region" description="Low complexity" evidence="1">
    <location>
        <begin position="1"/>
        <end position="11"/>
    </location>
</feature>
<dbReference type="Proteomes" id="UP000295781">
    <property type="component" value="Chromosome"/>
</dbReference>
<name>A0A4P2QAZ1_SORCE</name>